<evidence type="ECO:0000313" key="1">
    <source>
        <dbReference type="EMBL" id="KAJ2899897.1"/>
    </source>
</evidence>
<evidence type="ECO:0000313" key="2">
    <source>
        <dbReference type="Proteomes" id="UP001139981"/>
    </source>
</evidence>
<keyword evidence="2" id="KW-1185">Reference proteome</keyword>
<gene>
    <name evidence="1" type="ORF">IWW38_000775</name>
</gene>
<organism evidence="1 2">
    <name type="scientific">Coemansia aciculifera</name>
    <dbReference type="NCBI Taxonomy" id="417176"/>
    <lineage>
        <taxon>Eukaryota</taxon>
        <taxon>Fungi</taxon>
        <taxon>Fungi incertae sedis</taxon>
        <taxon>Zoopagomycota</taxon>
        <taxon>Kickxellomycotina</taxon>
        <taxon>Kickxellomycetes</taxon>
        <taxon>Kickxellales</taxon>
        <taxon>Kickxellaceae</taxon>
        <taxon>Coemansia</taxon>
    </lineage>
</organism>
<dbReference type="EMBL" id="JANBVB010000015">
    <property type="protein sequence ID" value="KAJ2899897.1"/>
    <property type="molecule type" value="Genomic_DNA"/>
</dbReference>
<proteinExistence type="predicted"/>
<protein>
    <submittedName>
        <fullName evidence="1">Uncharacterized protein</fullName>
    </submittedName>
</protein>
<name>A0ACC1M995_9FUNG</name>
<dbReference type="Proteomes" id="UP001139981">
    <property type="component" value="Unassembled WGS sequence"/>
</dbReference>
<comment type="caution">
    <text evidence="1">The sequence shown here is derived from an EMBL/GenBank/DDBJ whole genome shotgun (WGS) entry which is preliminary data.</text>
</comment>
<reference evidence="1" key="1">
    <citation type="submission" date="2022-07" db="EMBL/GenBank/DDBJ databases">
        <title>Phylogenomic reconstructions and comparative analyses of Kickxellomycotina fungi.</title>
        <authorList>
            <person name="Reynolds N.K."/>
            <person name="Stajich J.E."/>
            <person name="Barry K."/>
            <person name="Grigoriev I.V."/>
            <person name="Crous P."/>
            <person name="Smith M.E."/>
        </authorList>
    </citation>
    <scope>NUCLEOTIDE SEQUENCE</scope>
    <source>
        <strain evidence="1">CBS 190363</strain>
    </source>
</reference>
<accession>A0ACC1M995</accession>
<sequence length="2243" mass="228585">MFSSGGAFGSGGGANNNSNTGGGFGGFGQSSQNKPTGFGSSGGGFGSSSTTGAGGFGSGSGIGGFGSTSGTGGFGSSSSTFGGAGSTTAGGFGSSTGGGAFGSGTGGGATTGTFGQQPAAGGTTSLFGGGGAFGSTSAVGGSGGFGVGATGTARAAFEPVIEHSATGKKDNYRHICFMNAYKTFSPEELRLEDYEAGRKKPDAPGTSAAGGVGARSGFGGGGFGSTSGTGGFGQPQQATGGFGQATGGFGQTTGGFGQSTGGFGQQPASASVGGGFGLNKPATAPAATGFGSGGFSSGSGIGGFGQTSTASSGLFGAAKPSAFGQTSTGAFGSTANTGSSGAFGGAATGGGFGSTSTGGGFGSTGTGTGAFGQTATPSTGGGLFGQTNTTGGGFGSQAGATGGGFGAKPAFGQTGFGASTATQPATTGGFGQAAGSTGGFGQSTGGFGQTTSGFGQAASTGGGGGLFGQTNTAAPSTGGGLFGQTANATTGGGLFGAKPAAPATSGGLFGMGAASSAAPATGGLFGQTAAAPATGGGGLFGQTAAPNVSGGGLFGNTGASTGGGLFGAKPAATTATGGGGLFGSTPIGGAQAGTVASGGGLFGTGPTTGGGGLFGSTQANTTGATGGGGLFGNAAAGTGTSTGLFGSTTGTGGSLFGGTSAGAGAGTGLFGFGQTSSLQQQQQPAQQSLMFGAGQPTQQLAAQIDRQPYGASTLFDTTRLAATRVGGGSSHLTATPLRAVPAPSQNAAGLDSERDLQQLKKRGLSLHSLLTSSASTGAVGRQRPNRGFAAPVPAAKKLVSSSSGVGVTAAVAGSSGVGLFGRDGFLSPQAQLPHSNVKRLVITRKPSFGSGARAGTPVPATVTSKPHASSGELFDSPQRVKNSWTDTPLSSSTKSMAGRTPAPSRQFKASVDVELEAADEDESVFAQASSSPPPPQQQEAYQDDEEVAKDVESEVGNEYEIDRSPSSEEPGGYWMSPTLTELRAMTTHQLRAVKQFTVGRYNVGQVLFDRPVDLTTIGSLAAIAGGVVLFEHRVCTVYPDESNKPARGMGLNVPATITLSNCWPVERSTGVPIKHMDDPRVRKLIKRLRRFEETEYINFADGTWTFKVEHFSRYGLDDNQVSSDEDDDDDGGKAEQATNANSQMQGFGNATAQQAPKAAQQSQLDNGSRAVAEVPSPSLSPTSDNGNEPILFQQQPLAPSQQILFGARHAESQRRSLVMRTSLFATNDNSEQQAPVAVSAEAVAKSSTFGRVHSHSPAIPFALPHQQQHEAPCSKPGRSRKKHGRRDNASQITAASEAAPSVAALDLPPPSKFLRVNETRIARELLSAPQPYAQSLTHGRSGLGADAGLMMARSFRVAFGPQGQLVYLRGSLSSRMQEGDDDACSKRGRGATAVVVIDSIALHLHSAPGCLEPLALAESGCVDYDMERIRQRHLDTVRAQFRHSIIAPISACPPTVSFISDTTIASVLGEISRDVVDCDGGNSQYQSANSDIDEEKRVLELASVLFDEPVNNAMDDGSDDGDAAGSSVQHRVQLVRRRQALTKWLVGAVHDSVQRDLVRASASPSPAAAAVFALLSGHRIEAACVAATSHRDYRLAMLVAQSGAGAVGGGGNDPSMQVLVRKQLALLYGDSDSALAPAYHRVYELLGGSVPYASAVVDWKRAFALGMWFAQSPADRIADAVAMYESALAAQPSACLAPPLPAWLFRGDASPSNGLSTLPLSDIASTLSTSNSVFTRKAAARALDLHRRGVWDPVFQLLKLFSEPAYPLERALLSESFSAARGDSRLSALLAWLLATVRQCRGFEDAKSQSPSSTAVVDSLAYDRLLAGWALQLESLGLWHWACFVLLQLSSSPAHKEHAIRELLDRSMPTSLPTAALQPASGLATDLLPLCAPNLSSTFAVDDSIEEQLRFVLDDLHVPRQWLYDAMATRSRYDRDWADARCNDAAPFSSDSCILQSPNQQHPVLAAAQRQFTASGRPIVRSYFDQFVEAKQQLPIQSSSLSPSTNNIFADMPTDTRAAATLRHVVWLLSARQLSSAHTVVLQRIAPDAILRGDYQLLARVLSYLDPISSVEPSSHGTAVVPYEEWVTGGQVYQAFLSVMESLPSVLRRIASASESSGELMREVQDTYHVVRALLTALPSLAARFDGSGALGFYDGFGAEACWYSIDESRVLRVKYSVAVSDMATVISDFVQQLESHDPMALLQAPCDGSGSDLPLSQDVRILRTLQMARTCFDSLVASELEA</sequence>